<dbReference type="EMBL" id="NATQ01000056">
    <property type="protein sequence ID" value="OQX90426.1"/>
    <property type="molecule type" value="Genomic_DNA"/>
</dbReference>
<dbReference type="AlphaFoldDB" id="A0A1W9S122"/>
<gene>
    <name evidence="1" type="ORF">B6D57_03250</name>
</gene>
<name>A0A1W9S122_9BACT</name>
<protein>
    <submittedName>
        <fullName evidence="1">Uncharacterized protein</fullName>
    </submittedName>
</protein>
<dbReference type="Proteomes" id="UP000192611">
    <property type="component" value="Unassembled WGS sequence"/>
</dbReference>
<sequence length="202" mass="22789">MDSINYRTICYDVDGNLIWANNCPEDSGSESYHTSDLNVDDFGSVYGTGNYRTVKYDREGNELWLTSGAEAIALGEYPYFYTTDTVFSGDADFLTIKYRIELTYITLLSFTADASGASAVNLRWSISADEGDNISGFNLYRRELQGGAIHELRIQPGDVGEASRDNLPDWQRVNSTIITGTNPYSYKSIFIYRHRCCREHTV</sequence>
<accession>A0A1W9S122</accession>
<evidence type="ECO:0000313" key="2">
    <source>
        <dbReference type="Proteomes" id="UP000192611"/>
    </source>
</evidence>
<organism evidence="1 2">
    <name type="scientific">Candidatus Coatesbacteria bacterium 4484_99</name>
    <dbReference type="NCBI Taxonomy" id="1970774"/>
    <lineage>
        <taxon>Bacteria</taxon>
        <taxon>Candidatus Coatesiibacteriota</taxon>
    </lineage>
</organism>
<evidence type="ECO:0000313" key="1">
    <source>
        <dbReference type="EMBL" id="OQX90426.1"/>
    </source>
</evidence>
<reference evidence="2" key="1">
    <citation type="submission" date="2017-03" db="EMBL/GenBank/DDBJ databases">
        <title>Novel pathways for hydrocarbon cycling and metabolic interdependencies in hydrothermal sediment communities.</title>
        <authorList>
            <person name="Dombrowski N."/>
            <person name="Seitz K."/>
            <person name="Teske A."/>
            <person name="Baker B."/>
        </authorList>
    </citation>
    <scope>NUCLEOTIDE SEQUENCE [LARGE SCALE GENOMIC DNA]</scope>
</reference>
<comment type="caution">
    <text evidence="1">The sequence shown here is derived from an EMBL/GenBank/DDBJ whole genome shotgun (WGS) entry which is preliminary data.</text>
</comment>
<proteinExistence type="predicted"/>